<proteinExistence type="predicted"/>
<protein>
    <submittedName>
        <fullName evidence="2">Uncharacterized protein</fullName>
    </submittedName>
</protein>
<accession>A0AAV7RX01</accession>
<keyword evidence="3" id="KW-1185">Reference proteome</keyword>
<name>A0AAV7RX01_PLEWA</name>
<dbReference type="EMBL" id="JANPWB010000009">
    <property type="protein sequence ID" value="KAJ1156510.1"/>
    <property type="molecule type" value="Genomic_DNA"/>
</dbReference>
<reference evidence="2" key="1">
    <citation type="journal article" date="2022" name="bioRxiv">
        <title>Sequencing and chromosome-scale assembly of the giantPleurodeles waltlgenome.</title>
        <authorList>
            <person name="Brown T."/>
            <person name="Elewa A."/>
            <person name="Iarovenko S."/>
            <person name="Subramanian E."/>
            <person name="Araus A.J."/>
            <person name="Petzold A."/>
            <person name="Susuki M."/>
            <person name="Suzuki K.-i.T."/>
            <person name="Hayashi T."/>
            <person name="Toyoda A."/>
            <person name="Oliveira C."/>
            <person name="Osipova E."/>
            <person name="Leigh N.D."/>
            <person name="Simon A."/>
            <person name="Yun M.H."/>
        </authorList>
    </citation>
    <scope>NUCLEOTIDE SEQUENCE</scope>
    <source>
        <strain evidence="2">20211129_DDA</strain>
        <tissue evidence="2">Liver</tissue>
    </source>
</reference>
<feature type="region of interest" description="Disordered" evidence="1">
    <location>
        <begin position="14"/>
        <end position="40"/>
    </location>
</feature>
<dbReference type="Proteomes" id="UP001066276">
    <property type="component" value="Chromosome 5"/>
</dbReference>
<gene>
    <name evidence="2" type="ORF">NDU88_009229</name>
</gene>
<dbReference type="AlphaFoldDB" id="A0AAV7RX01"/>
<comment type="caution">
    <text evidence="2">The sequence shown here is derived from an EMBL/GenBank/DDBJ whole genome shotgun (WGS) entry which is preliminary data.</text>
</comment>
<organism evidence="2 3">
    <name type="scientific">Pleurodeles waltl</name>
    <name type="common">Iberian ribbed newt</name>
    <dbReference type="NCBI Taxonomy" id="8319"/>
    <lineage>
        <taxon>Eukaryota</taxon>
        <taxon>Metazoa</taxon>
        <taxon>Chordata</taxon>
        <taxon>Craniata</taxon>
        <taxon>Vertebrata</taxon>
        <taxon>Euteleostomi</taxon>
        <taxon>Amphibia</taxon>
        <taxon>Batrachia</taxon>
        <taxon>Caudata</taxon>
        <taxon>Salamandroidea</taxon>
        <taxon>Salamandridae</taxon>
        <taxon>Pleurodelinae</taxon>
        <taxon>Pleurodeles</taxon>
    </lineage>
</organism>
<evidence type="ECO:0000313" key="3">
    <source>
        <dbReference type="Proteomes" id="UP001066276"/>
    </source>
</evidence>
<evidence type="ECO:0000313" key="2">
    <source>
        <dbReference type="EMBL" id="KAJ1156510.1"/>
    </source>
</evidence>
<evidence type="ECO:0000256" key="1">
    <source>
        <dbReference type="SAM" id="MobiDB-lite"/>
    </source>
</evidence>
<sequence length="73" mass="8041">MLDLRHYNVSEVGRDQQLQQRKPYHDIGLLRGSRPRGRGHCGSGVVASSYRVVRFVALSEVHSLGAGGVEVPE</sequence>